<feature type="transmembrane region" description="Helical" evidence="8">
    <location>
        <begin position="83"/>
        <end position="111"/>
    </location>
</feature>
<reference evidence="10" key="1">
    <citation type="submission" date="2016-11" db="EMBL/GenBank/DDBJ databases">
        <authorList>
            <person name="Varghese N."/>
            <person name="Submissions S."/>
        </authorList>
    </citation>
    <scope>NUCLEOTIDE SEQUENCE [LARGE SCALE GENOMIC DNA]</scope>
    <source>
        <strain evidence="10">DSM 10124</strain>
    </source>
</reference>
<feature type="transmembrane region" description="Helical" evidence="8">
    <location>
        <begin position="117"/>
        <end position="139"/>
    </location>
</feature>
<sequence>MSKVIENKITKRQYIFILISAVVGIGILSAPNSICQKAEQSGWISMFIGCIYPLTITYCAYLSYKNLGFIDFYTLNERIYGKFFTKIIFIFFMLTLTIYASSVLSGFFNVLSKEISFFLPPSMIVTVVSLTIVFTASFGLQSLGRLSEIVFYFSSMLFLFPLFTIKKGDTTNILPIISSFEKIISSIPASFYSYAGIEISFFILPYVVSKKTIKNAGFISSIIIALIYTSLTFLTIYYLGFELTTKIYYPVLFIMETIEISIISDFKIVFIFLWSGIILKILACDYFVIAHTFSRLTHIPYKKSCLITWPFVMMFTIFMIPEHGRNVFLDNTIPYIVYIVLLYSIITAILSKLKVMKGI</sequence>
<accession>A0A1M4TQU0</accession>
<keyword evidence="4" id="KW-0309">Germination</keyword>
<dbReference type="RefSeq" id="WP_073247781.1">
    <property type="nucleotide sequence ID" value="NZ_FQVG01000005.1"/>
</dbReference>
<evidence type="ECO:0000256" key="6">
    <source>
        <dbReference type="ARBA" id="ARBA00022989"/>
    </source>
</evidence>
<evidence type="ECO:0000313" key="9">
    <source>
        <dbReference type="EMBL" id="SHE46798.1"/>
    </source>
</evidence>
<dbReference type="EMBL" id="FQVG01000005">
    <property type="protein sequence ID" value="SHE46798.1"/>
    <property type="molecule type" value="Genomic_DNA"/>
</dbReference>
<evidence type="ECO:0000256" key="3">
    <source>
        <dbReference type="ARBA" id="ARBA00022448"/>
    </source>
</evidence>
<evidence type="ECO:0000256" key="2">
    <source>
        <dbReference type="ARBA" id="ARBA00007998"/>
    </source>
</evidence>
<evidence type="ECO:0000313" key="10">
    <source>
        <dbReference type="Proteomes" id="UP000184423"/>
    </source>
</evidence>
<evidence type="ECO:0000256" key="1">
    <source>
        <dbReference type="ARBA" id="ARBA00004141"/>
    </source>
</evidence>
<keyword evidence="5 8" id="KW-0812">Transmembrane</keyword>
<dbReference type="Gene3D" id="1.20.1740.10">
    <property type="entry name" value="Amino acid/polyamine transporter I"/>
    <property type="match status" value="1"/>
</dbReference>
<evidence type="ECO:0000256" key="4">
    <source>
        <dbReference type="ARBA" id="ARBA00022544"/>
    </source>
</evidence>
<dbReference type="InterPro" id="IPR004761">
    <property type="entry name" value="Spore_GerAB"/>
</dbReference>
<feature type="transmembrane region" description="Helical" evidence="8">
    <location>
        <begin position="42"/>
        <end position="62"/>
    </location>
</feature>
<feature type="transmembrane region" description="Helical" evidence="8">
    <location>
        <begin position="260"/>
        <end position="283"/>
    </location>
</feature>
<keyword evidence="7 8" id="KW-0472">Membrane</keyword>
<comment type="subcellular location">
    <subcellularLocation>
        <location evidence="1">Membrane</location>
        <topology evidence="1">Multi-pass membrane protein</topology>
    </subcellularLocation>
</comment>
<gene>
    <name evidence="9" type="ORF">SAMN02746091_00443</name>
</gene>
<evidence type="ECO:0000256" key="8">
    <source>
        <dbReference type="SAM" id="Phobius"/>
    </source>
</evidence>
<evidence type="ECO:0000256" key="7">
    <source>
        <dbReference type="ARBA" id="ARBA00023136"/>
    </source>
</evidence>
<feature type="transmembrane region" description="Helical" evidence="8">
    <location>
        <begin position="146"/>
        <end position="163"/>
    </location>
</feature>
<dbReference type="PANTHER" id="PTHR34975:SF2">
    <property type="entry name" value="SPORE GERMINATION PROTEIN A2"/>
    <property type="match status" value="1"/>
</dbReference>
<keyword evidence="3" id="KW-0813">Transport</keyword>
<feature type="transmembrane region" description="Helical" evidence="8">
    <location>
        <begin position="12"/>
        <end position="30"/>
    </location>
</feature>
<proteinExistence type="inferred from homology"/>
<dbReference type="NCBIfam" id="TIGR00912">
    <property type="entry name" value="2A0309"/>
    <property type="match status" value="1"/>
</dbReference>
<dbReference type="GO" id="GO:0009847">
    <property type="term" value="P:spore germination"/>
    <property type="evidence" value="ECO:0007669"/>
    <property type="project" value="InterPro"/>
</dbReference>
<protein>
    <submittedName>
        <fullName evidence="9">Spore germination protein (Amino acid permease)</fullName>
    </submittedName>
</protein>
<feature type="transmembrane region" description="Helical" evidence="8">
    <location>
        <begin position="333"/>
        <end position="353"/>
    </location>
</feature>
<feature type="transmembrane region" description="Helical" evidence="8">
    <location>
        <begin position="216"/>
        <end position="240"/>
    </location>
</feature>
<keyword evidence="6 8" id="KW-1133">Transmembrane helix</keyword>
<dbReference type="Pfam" id="PF03845">
    <property type="entry name" value="Spore_permease"/>
    <property type="match status" value="1"/>
</dbReference>
<dbReference type="AlphaFoldDB" id="A0A1M4TQU0"/>
<comment type="similarity">
    <text evidence="2">Belongs to the amino acid-polyamine-organocation (APC) superfamily. Spore germination protein (SGP) (TC 2.A.3.9) family.</text>
</comment>
<feature type="transmembrane region" description="Helical" evidence="8">
    <location>
        <begin position="183"/>
        <end position="204"/>
    </location>
</feature>
<dbReference type="PANTHER" id="PTHR34975">
    <property type="entry name" value="SPORE GERMINATION PROTEIN A2"/>
    <property type="match status" value="1"/>
</dbReference>
<evidence type="ECO:0000256" key="5">
    <source>
        <dbReference type="ARBA" id="ARBA00022692"/>
    </source>
</evidence>
<dbReference type="Proteomes" id="UP000184423">
    <property type="component" value="Unassembled WGS sequence"/>
</dbReference>
<feature type="transmembrane region" description="Helical" evidence="8">
    <location>
        <begin position="304"/>
        <end position="321"/>
    </location>
</feature>
<keyword evidence="10" id="KW-1185">Reference proteome</keyword>
<organism evidence="9 10">
    <name type="scientific">Caloramator proteoclasticus DSM 10124</name>
    <dbReference type="NCBI Taxonomy" id="1121262"/>
    <lineage>
        <taxon>Bacteria</taxon>
        <taxon>Bacillati</taxon>
        <taxon>Bacillota</taxon>
        <taxon>Clostridia</taxon>
        <taxon>Eubacteriales</taxon>
        <taxon>Clostridiaceae</taxon>
        <taxon>Caloramator</taxon>
    </lineage>
</organism>
<dbReference type="GO" id="GO:0016020">
    <property type="term" value="C:membrane"/>
    <property type="evidence" value="ECO:0007669"/>
    <property type="project" value="UniProtKB-SubCell"/>
</dbReference>
<name>A0A1M4TQU0_9CLOT</name>